<name>A0A556C597_BREAU</name>
<dbReference type="Pfam" id="PF04883">
    <property type="entry name" value="HK97-gp10_like"/>
    <property type="match status" value="1"/>
</dbReference>
<evidence type="ECO:0000313" key="2">
    <source>
        <dbReference type="Proteomes" id="UP000316406"/>
    </source>
</evidence>
<comment type="caution">
    <text evidence="1">The sequence shown here is derived from an EMBL/GenBank/DDBJ whole genome shotgun (WGS) entry which is preliminary data.</text>
</comment>
<dbReference type="AlphaFoldDB" id="A0A556C597"/>
<sequence length="114" mass="11870">MADDFASLSADLRNAGEKAQKMAGDAVAKTAADITNDAKVFAPVDTGNLKNSIGYDLNEDGGGVGAEIGPTASYGIHLEHGTSVMAPQPFLGPAFDRRAPGFEKAMEWLMGEVI</sequence>
<dbReference type="OrthoDB" id="886754at2"/>
<dbReference type="Proteomes" id="UP000316406">
    <property type="component" value="Unassembled WGS sequence"/>
</dbReference>
<dbReference type="NCBIfam" id="TIGR01725">
    <property type="entry name" value="phge_HK97_gp10"/>
    <property type="match status" value="1"/>
</dbReference>
<organism evidence="1 2">
    <name type="scientific">Brevibacterium aurantiacum</name>
    <dbReference type="NCBI Taxonomy" id="273384"/>
    <lineage>
        <taxon>Bacteria</taxon>
        <taxon>Bacillati</taxon>
        <taxon>Actinomycetota</taxon>
        <taxon>Actinomycetes</taxon>
        <taxon>Micrococcales</taxon>
        <taxon>Brevibacteriaceae</taxon>
        <taxon>Brevibacterium</taxon>
    </lineage>
</organism>
<accession>A0A556C597</accession>
<gene>
    <name evidence="1" type="ORF">FO013_19350</name>
</gene>
<dbReference type="RefSeq" id="WP_143924197.1">
    <property type="nucleotide sequence ID" value="NZ_VLTK01000015.1"/>
</dbReference>
<reference evidence="1 2" key="1">
    <citation type="submission" date="2019-07" db="EMBL/GenBank/DDBJ databases">
        <title>Draft genome sequence of Brevibacterium aurantiacum XU54 isolated from Xinjiang China.</title>
        <authorList>
            <person name="Xu X."/>
        </authorList>
    </citation>
    <scope>NUCLEOTIDE SEQUENCE [LARGE SCALE GENOMIC DNA]</scope>
    <source>
        <strain evidence="1 2">XU54</strain>
    </source>
</reference>
<keyword evidence="2" id="KW-1185">Reference proteome</keyword>
<dbReference type="InterPro" id="IPR010064">
    <property type="entry name" value="HK97-gp10_tail"/>
</dbReference>
<dbReference type="EMBL" id="VLTK01000015">
    <property type="protein sequence ID" value="TSI12633.1"/>
    <property type="molecule type" value="Genomic_DNA"/>
</dbReference>
<evidence type="ECO:0000313" key="1">
    <source>
        <dbReference type="EMBL" id="TSI12633.1"/>
    </source>
</evidence>
<proteinExistence type="predicted"/>
<protein>
    <submittedName>
        <fullName evidence="1">HK97 gp10 family phage protein</fullName>
    </submittedName>
</protein>